<evidence type="ECO:0000259" key="2">
    <source>
        <dbReference type="PROSITE" id="PS50853"/>
    </source>
</evidence>
<organism evidence="3 4">
    <name type="scientific">Flexibacter flexilis DSM 6793</name>
    <dbReference type="NCBI Taxonomy" id="927664"/>
    <lineage>
        <taxon>Bacteria</taxon>
        <taxon>Pseudomonadati</taxon>
        <taxon>Bacteroidota</taxon>
        <taxon>Cytophagia</taxon>
        <taxon>Cytophagales</taxon>
        <taxon>Flexibacteraceae</taxon>
        <taxon>Flexibacter</taxon>
    </lineage>
</organism>
<dbReference type="SUPFAM" id="SSF49265">
    <property type="entry name" value="Fibronectin type III"/>
    <property type="match status" value="1"/>
</dbReference>
<dbReference type="InterPro" id="IPR036116">
    <property type="entry name" value="FN3_sf"/>
</dbReference>
<dbReference type="EMBL" id="FOLE01000017">
    <property type="protein sequence ID" value="SFC98841.1"/>
    <property type="molecule type" value="Genomic_DNA"/>
</dbReference>
<evidence type="ECO:0000256" key="1">
    <source>
        <dbReference type="SAM" id="SignalP"/>
    </source>
</evidence>
<name>A0A1I1NMF0_9BACT</name>
<dbReference type="InterPro" id="IPR003961">
    <property type="entry name" value="FN3_dom"/>
</dbReference>
<feature type="non-terminal residue" evidence="3">
    <location>
        <position position="823"/>
    </location>
</feature>
<keyword evidence="4" id="KW-1185">Reference proteome</keyword>
<dbReference type="STRING" id="927664.SAMN05421780_1171"/>
<evidence type="ECO:0000313" key="3">
    <source>
        <dbReference type="EMBL" id="SFC98841.1"/>
    </source>
</evidence>
<dbReference type="AlphaFoldDB" id="A0A1I1NMF0"/>
<gene>
    <name evidence="3" type="ORF">SAMN05421780_1171</name>
</gene>
<dbReference type="Gene3D" id="2.60.40.10">
    <property type="entry name" value="Immunoglobulins"/>
    <property type="match status" value="1"/>
</dbReference>
<dbReference type="OrthoDB" id="9800417at2"/>
<dbReference type="PROSITE" id="PS50853">
    <property type="entry name" value="FN3"/>
    <property type="match status" value="1"/>
</dbReference>
<dbReference type="CDD" id="cd00063">
    <property type="entry name" value="FN3"/>
    <property type="match status" value="1"/>
</dbReference>
<evidence type="ECO:0000313" key="4">
    <source>
        <dbReference type="Proteomes" id="UP000199514"/>
    </source>
</evidence>
<proteinExistence type="predicted"/>
<accession>A0A1I1NMF0</accession>
<reference evidence="3 4" key="1">
    <citation type="submission" date="2016-10" db="EMBL/GenBank/DDBJ databases">
        <authorList>
            <person name="de Groot N.N."/>
        </authorList>
    </citation>
    <scope>NUCLEOTIDE SEQUENCE [LARGE SCALE GENOMIC DNA]</scope>
    <source>
        <strain evidence="3 4">DSM 6793</strain>
    </source>
</reference>
<feature type="domain" description="Fibronectin type-III" evidence="2">
    <location>
        <begin position="702"/>
        <end position="792"/>
    </location>
</feature>
<dbReference type="InterPro" id="IPR013783">
    <property type="entry name" value="Ig-like_fold"/>
</dbReference>
<dbReference type="Proteomes" id="UP000199514">
    <property type="component" value="Unassembled WGS sequence"/>
</dbReference>
<protein>
    <recommendedName>
        <fullName evidence="2">Fibronectin type-III domain-containing protein</fullName>
    </recommendedName>
</protein>
<feature type="chain" id="PRO_5011686914" description="Fibronectin type-III domain-containing protein" evidence="1">
    <location>
        <begin position="26"/>
        <end position="823"/>
    </location>
</feature>
<keyword evidence="1" id="KW-0732">Signal</keyword>
<feature type="signal peptide" evidence="1">
    <location>
        <begin position="1"/>
        <end position="25"/>
    </location>
</feature>
<sequence length="823" mass="84511">MKIIQKSAWLIGAAILALSSPKSFGQAKSFAAGDLTYTQNFDGMGTTGTAYPTGWAGSSSTGTAITTLTVTTGSANSGTMYNVGSAGAIDRALGTLASNSVTPYFGASFQNTTGSLITDIAWTGVMEQWRTGSSSTANETVAFEYSFDATSVTTGTWTAATGMDLVEKQTGSTSSGLLDGNQAANKTAISASVSGLGWANNGTLWIRWKDVNDTGNDGIYAIDDFSMTVTPAAAACTPTQLALKSITVASPTVGQTFNITVESQTGTGVACAVGSDLNVTLSTNLGSIVGTNTATISNGSTSATFTGISLTQAGLATLTATGASFTNATQSVTVQEAASQLVFGSVPSSGTATNMVSTFTVTAKRTDNSTDNTYGGNVTISKASGPGTLDGTLTKTASSGVATFNDITFSAAGTYTLLATATSVAGTVTSTNIVISVAPTMTEAFVPQYWGMQNVITPMAIGLRISNLQANTTYDIRLGLDTLGSANTSFGAGSIWSGSAYGATNPSFTTDASGNSGLFWVYLRTSGNARFKAGRFVTIRAAVAINGNTMPGTPMFVGANQIQLLDISASASTASTADDGAFVKVNNYLNDYAGQYVMIYNNTAGTGRPLYVHQNQTSTDDNGSQGSLPTDIATIWDNAGVTGDFAGVVPIGINNPNGVRRVEVRNAAGAIIYALTDADGIWPNGTATGSLIRRQVGAIAASCNNPSNFAAILGASAIKLTWDAGSYNAIEVQWKAASTSVWYGANPTGTAVAYRIINLVPNTKYNFRLRCRCIAGDVNANWDTLSATTLSTPTCSPISPVIVTPGGTGARFDWSSYTTNTYI</sequence>
<dbReference type="RefSeq" id="WP_143084033.1">
    <property type="nucleotide sequence ID" value="NZ_FOLE01000017.1"/>
</dbReference>
<dbReference type="SMART" id="SM00060">
    <property type="entry name" value="FN3"/>
    <property type="match status" value="1"/>
</dbReference>